<organism evidence="1 2">
    <name type="scientific">Bifidobacterium longum subsp. longum</name>
    <dbReference type="NCBI Taxonomy" id="1679"/>
    <lineage>
        <taxon>Bacteria</taxon>
        <taxon>Bacillati</taxon>
        <taxon>Actinomycetota</taxon>
        <taxon>Actinomycetes</taxon>
        <taxon>Bifidobacteriales</taxon>
        <taxon>Bifidobacteriaceae</taxon>
        <taxon>Bifidobacterium</taxon>
    </lineage>
</organism>
<dbReference type="EMBL" id="CP118598">
    <property type="protein sequence ID" value="WDY41236.1"/>
    <property type="molecule type" value="Genomic_DNA"/>
</dbReference>
<dbReference type="RefSeq" id="WP_116464297.1">
    <property type="nucleotide sequence ID" value="NZ_CP118598.1"/>
</dbReference>
<gene>
    <name evidence="1" type="ORF">PWA56_05315</name>
</gene>
<protein>
    <submittedName>
        <fullName evidence="1">Uncharacterized protein</fullName>
    </submittedName>
</protein>
<dbReference type="AlphaFoldDB" id="A0ABD7WN76"/>
<name>A0ABD7WN76_BIFLL</name>
<evidence type="ECO:0000313" key="2">
    <source>
        <dbReference type="Proteomes" id="UP001221506"/>
    </source>
</evidence>
<dbReference type="Proteomes" id="UP001221506">
    <property type="component" value="Chromosome"/>
</dbReference>
<sequence>MDTLTITELIEKLETIRDRHGDLPVYRINDDYEYGLRAIPLKSFDIYGKENTDPVCTRRLKKGGGIVVIGSKDADIGRGGWDMFKDLEEKKD</sequence>
<evidence type="ECO:0000313" key="1">
    <source>
        <dbReference type="EMBL" id="WDY41236.1"/>
    </source>
</evidence>
<proteinExistence type="predicted"/>
<reference evidence="1 2" key="1">
    <citation type="submission" date="2023-02" db="EMBL/GenBank/DDBJ databases">
        <authorList>
            <person name="Pan L."/>
        </authorList>
    </citation>
    <scope>NUCLEOTIDE SEQUENCE [LARGE SCALE GENOMIC DNA]</scope>
    <source>
        <strain evidence="1 2">F2</strain>
    </source>
</reference>
<accession>A0ABD7WN76</accession>